<evidence type="ECO:0000313" key="3">
    <source>
        <dbReference type="Proteomes" id="UP000183257"/>
    </source>
</evidence>
<feature type="signal peptide" evidence="1">
    <location>
        <begin position="1"/>
        <end position="22"/>
    </location>
</feature>
<keyword evidence="1" id="KW-0732">Signal</keyword>
<reference evidence="3" key="1">
    <citation type="submission" date="2016-11" db="EMBL/GenBank/DDBJ databases">
        <authorList>
            <person name="Varghese N."/>
            <person name="Submissions S."/>
        </authorList>
    </citation>
    <scope>NUCLEOTIDE SEQUENCE [LARGE SCALE GENOMIC DNA]</scope>
    <source>
        <strain evidence="3">DSM 24786</strain>
    </source>
</reference>
<protein>
    <submittedName>
        <fullName evidence="2">Uncharacterized protein</fullName>
    </submittedName>
</protein>
<dbReference type="OrthoDB" id="1161323at2"/>
<dbReference type="EMBL" id="FPIY01000003">
    <property type="protein sequence ID" value="SFW54170.1"/>
    <property type="molecule type" value="Genomic_DNA"/>
</dbReference>
<organism evidence="2 3">
    <name type="scientific">Cellulophaga fucicola</name>
    <dbReference type="NCBI Taxonomy" id="76595"/>
    <lineage>
        <taxon>Bacteria</taxon>
        <taxon>Pseudomonadati</taxon>
        <taxon>Bacteroidota</taxon>
        <taxon>Flavobacteriia</taxon>
        <taxon>Flavobacteriales</taxon>
        <taxon>Flavobacteriaceae</taxon>
        <taxon>Cellulophaga</taxon>
    </lineage>
</organism>
<dbReference type="Proteomes" id="UP000183257">
    <property type="component" value="Unassembled WGS sequence"/>
</dbReference>
<gene>
    <name evidence="2" type="ORF">SAMN05660313_02277</name>
</gene>
<accession>A0A1K1Q2C2</accession>
<evidence type="ECO:0000313" key="2">
    <source>
        <dbReference type="EMBL" id="SFW54170.1"/>
    </source>
</evidence>
<name>A0A1K1Q2C2_9FLAO</name>
<dbReference type="RefSeq" id="WP_072303923.1">
    <property type="nucleotide sequence ID" value="NZ_FPIY01000003.1"/>
</dbReference>
<dbReference type="AlphaFoldDB" id="A0A1K1Q2C2"/>
<keyword evidence="3" id="KW-1185">Reference proteome</keyword>
<sequence>MKIYFKTITYTILLAFSVTVLSCKSSTEETTTEKSSVLPNGMRLTILKKNKDITSIGILTGSNYGTTHTYTYNVLLHEPDINWSYGSGEPKNFLFCKDTTYIHYANKNSYPTKVKDSITNTTTTEYHYKVENVYQKYIDNRYFFNLFGDDFWLDITPERYNQIKNSCNEYAIPNDGELVVVNE</sequence>
<dbReference type="STRING" id="76595.SAMN05660313_02277"/>
<dbReference type="PROSITE" id="PS51257">
    <property type="entry name" value="PROKAR_LIPOPROTEIN"/>
    <property type="match status" value="1"/>
</dbReference>
<feature type="chain" id="PRO_5013063408" evidence="1">
    <location>
        <begin position="23"/>
        <end position="183"/>
    </location>
</feature>
<evidence type="ECO:0000256" key="1">
    <source>
        <dbReference type="SAM" id="SignalP"/>
    </source>
</evidence>
<proteinExistence type="predicted"/>